<dbReference type="InterPro" id="IPR008775">
    <property type="entry name" value="Phytyl_CoA_dOase-like"/>
</dbReference>
<dbReference type="GO" id="GO:0005506">
    <property type="term" value="F:iron ion binding"/>
    <property type="evidence" value="ECO:0007669"/>
    <property type="project" value="UniProtKB-ARBA"/>
</dbReference>
<sequence>MPTAAGMMTHAHRFRSSALSLSLERELAVGPVPAVVALPEGFDPGRYRRSHRDVAQSGVDPAQHWLTIGRAEERAGLRPNWRYPRFQTAYYLLNNPDVAGLIRDGVVDSAADHWFRFGRDEHRRGQRPLGQDFDEVAYLDRRHDIASAVRRGGYASGFDHWLCWGRGEDEDAATSVLRIPRTRPSTDALSAEQQSFWKENGFVILPGAISAERCDEATRRIDEIWATRATADHPFCIDVKLETPEQRRIPMAAAPDEAKAAPYKINDSFMADDFFADIALDPEVTKVLQWVLEADPCVVASLNFERGSTQDFHTDTLFMPGGRQGAMTAAWFAFEDVFEEAGPLIYYPGSHQIPIFRFSTGSPAHVASEFHLYQHHMRDNVDRLALVPQKFLPRKGDVLIWHELLFHGGAPIVDPSRTRKSFVCHYWNSDLMPAEELSPWNGVYRQKRAYLG</sequence>
<dbReference type="Gene3D" id="2.60.120.620">
    <property type="entry name" value="q2cbj1_9rhob like domain"/>
    <property type="match status" value="1"/>
</dbReference>
<accession>A0A258FLQ4</accession>
<comment type="caution">
    <text evidence="1">The sequence shown here is derived from an EMBL/GenBank/DDBJ whole genome shotgun (WGS) entry which is preliminary data.</text>
</comment>
<dbReference type="Pfam" id="PF05721">
    <property type="entry name" value="PhyH"/>
    <property type="match status" value="1"/>
</dbReference>
<reference evidence="1 2" key="1">
    <citation type="submission" date="2017-03" db="EMBL/GenBank/DDBJ databases">
        <title>Lifting the veil on microbial sulfur biogeochemistry in mining wastewaters.</title>
        <authorList>
            <person name="Kantor R.S."/>
            <person name="Colenbrander Nelson T."/>
            <person name="Marshall S."/>
            <person name="Bennett D."/>
            <person name="Apte S."/>
            <person name="Camacho D."/>
            <person name="Thomas B.C."/>
            <person name="Warren L.A."/>
            <person name="Banfield J.F."/>
        </authorList>
    </citation>
    <scope>NUCLEOTIDE SEQUENCE [LARGE SCALE GENOMIC DNA]</scope>
    <source>
        <strain evidence="1">32-69-9</strain>
    </source>
</reference>
<evidence type="ECO:0000313" key="1">
    <source>
        <dbReference type="EMBL" id="OYX32783.1"/>
    </source>
</evidence>
<evidence type="ECO:0000313" key="2">
    <source>
        <dbReference type="Proteomes" id="UP000215595"/>
    </source>
</evidence>
<protein>
    <recommendedName>
        <fullName evidence="3">Phytanoyl-CoA dioxygenase</fullName>
    </recommendedName>
</protein>
<proteinExistence type="predicted"/>
<dbReference type="AlphaFoldDB" id="A0A258FLQ4"/>
<gene>
    <name evidence="1" type="ORF">B7Z01_10440</name>
</gene>
<name>A0A258FLQ4_9CAUL</name>
<dbReference type="SUPFAM" id="SSF51197">
    <property type="entry name" value="Clavaminate synthase-like"/>
    <property type="match status" value="1"/>
</dbReference>
<evidence type="ECO:0008006" key="3">
    <source>
        <dbReference type="Google" id="ProtNLM"/>
    </source>
</evidence>
<dbReference type="Proteomes" id="UP000215595">
    <property type="component" value="Unassembled WGS sequence"/>
</dbReference>
<dbReference type="GO" id="GO:0016706">
    <property type="term" value="F:2-oxoglutarate-dependent dioxygenase activity"/>
    <property type="evidence" value="ECO:0007669"/>
    <property type="project" value="UniProtKB-ARBA"/>
</dbReference>
<dbReference type="PANTHER" id="PTHR20883">
    <property type="entry name" value="PHYTANOYL-COA DIOXYGENASE DOMAIN CONTAINING 1"/>
    <property type="match status" value="1"/>
</dbReference>
<dbReference type="EMBL" id="NCEB01000020">
    <property type="protein sequence ID" value="OYX32783.1"/>
    <property type="molecule type" value="Genomic_DNA"/>
</dbReference>
<dbReference type="PANTHER" id="PTHR20883:SF46">
    <property type="entry name" value="PHYTANOYL-COA HYDROXYLASE"/>
    <property type="match status" value="1"/>
</dbReference>
<organism evidence="1 2">
    <name type="scientific">Brevundimonas subvibrioides</name>
    <dbReference type="NCBI Taxonomy" id="74313"/>
    <lineage>
        <taxon>Bacteria</taxon>
        <taxon>Pseudomonadati</taxon>
        <taxon>Pseudomonadota</taxon>
        <taxon>Alphaproteobacteria</taxon>
        <taxon>Caulobacterales</taxon>
        <taxon>Caulobacteraceae</taxon>
        <taxon>Brevundimonas</taxon>
    </lineage>
</organism>